<evidence type="ECO:0000313" key="3">
    <source>
        <dbReference type="Proteomes" id="UP000634136"/>
    </source>
</evidence>
<sequence>MAQSRHEEAPIPNHQTVHYESS</sequence>
<gene>
    <name evidence="2" type="ORF">G2W53_038277</name>
</gene>
<keyword evidence="3" id="KW-1185">Reference proteome</keyword>
<protein>
    <submittedName>
        <fullName evidence="2">Uncharacterized protein</fullName>
    </submittedName>
</protein>
<name>A0A834SM89_9FABA</name>
<evidence type="ECO:0000313" key="2">
    <source>
        <dbReference type="EMBL" id="KAF7806116.1"/>
    </source>
</evidence>
<accession>A0A834SM89</accession>
<feature type="region of interest" description="Disordered" evidence="1">
    <location>
        <begin position="1"/>
        <end position="22"/>
    </location>
</feature>
<dbReference type="AlphaFoldDB" id="A0A834SM89"/>
<evidence type="ECO:0000256" key="1">
    <source>
        <dbReference type="SAM" id="MobiDB-lite"/>
    </source>
</evidence>
<proteinExistence type="predicted"/>
<reference evidence="2" key="1">
    <citation type="submission" date="2020-09" db="EMBL/GenBank/DDBJ databases">
        <title>Genome-Enabled Discovery of Anthraquinone Biosynthesis in Senna tora.</title>
        <authorList>
            <person name="Kang S.-H."/>
            <person name="Pandey R.P."/>
            <person name="Lee C.-M."/>
            <person name="Sim J.-S."/>
            <person name="Jeong J.-T."/>
            <person name="Choi B.-S."/>
            <person name="Jung M."/>
            <person name="Ginzburg D."/>
            <person name="Zhao K."/>
            <person name="Won S.Y."/>
            <person name="Oh T.-J."/>
            <person name="Yu Y."/>
            <person name="Kim N.-H."/>
            <person name="Lee O.R."/>
            <person name="Lee T.-H."/>
            <person name="Bashyal P."/>
            <person name="Kim T.-S."/>
            <person name="Lee W.-H."/>
            <person name="Kawkins C."/>
            <person name="Kim C.-K."/>
            <person name="Kim J.S."/>
            <person name="Ahn B.O."/>
            <person name="Rhee S.Y."/>
            <person name="Sohng J.K."/>
        </authorList>
    </citation>
    <scope>NUCLEOTIDE SEQUENCE</scope>
    <source>
        <tissue evidence="2">Leaf</tissue>
    </source>
</reference>
<dbReference type="EMBL" id="JAAIUW010000012">
    <property type="protein sequence ID" value="KAF7806116.1"/>
    <property type="molecule type" value="Genomic_DNA"/>
</dbReference>
<dbReference type="Proteomes" id="UP000634136">
    <property type="component" value="Unassembled WGS sequence"/>
</dbReference>
<comment type="caution">
    <text evidence="2">The sequence shown here is derived from an EMBL/GenBank/DDBJ whole genome shotgun (WGS) entry which is preliminary data.</text>
</comment>
<feature type="compositionally biased region" description="Polar residues" evidence="1">
    <location>
        <begin position="13"/>
        <end position="22"/>
    </location>
</feature>
<organism evidence="2 3">
    <name type="scientific">Senna tora</name>
    <dbReference type="NCBI Taxonomy" id="362788"/>
    <lineage>
        <taxon>Eukaryota</taxon>
        <taxon>Viridiplantae</taxon>
        <taxon>Streptophyta</taxon>
        <taxon>Embryophyta</taxon>
        <taxon>Tracheophyta</taxon>
        <taxon>Spermatophyta</taxon>
        <taxon>Magnoliopsida</taxon>
        <taxon>eudicotyledons</taxon>
        <taxon>Gunneridae</taxon>
        <taxon>Pentapetalae</taxon>
        <taxon>rosids</taxon>
        <taxon>fabids</taxon>
        <taxon>Fabales</taxon>
        <taxon>Fabaceae</taxon>
        <taxon>Caesalpinioideae</taxon>
        <taxon>Cassia clade</taxon>
        <taxon>Senna</taxon>
    </lineage>
</organism>